<name>A0A6L8VEN6_9RHOB</name>
<keyword evidence="5 10" id="KW-0560">Oxidoreductase</keyword>
<dbReference type="EMBL" id="WWNR01000003">
    <property type="protein sequence ID" value="MZQ88765.1"/>
    <property type="molecule type" value="Genomic_DNA"/>
</dbReference>
<protein>
    <submittedName>
        <fullName evidence="13">FAD-dependent oxidoreductase</fullName>
    </submittedName>
</protein>
<keyword evidence="8" id="KW-0547">Nucleotide-binding</keyword>
<evidence type="ECO:0000256" key="10">
    <source>
        <dbReference type="RuleBase" id="RU003691"/>
    </source>
</evidence>
<dbReference type="GO" id="GO:0050660">
    <property type="term" value="F:flavin adenine dinucleotide binding"/>
    <property type="evidence" value="ECO:0007669"/>
    <property type="project" value="TreeGrafter"/>
</dbReference>
<dbReference type="Proteomes" id="UP000477083">
    <property type="component" value="Unassembled WGS sequence"/>
</dbReference>
<evidence type="ECO:0000256" key="8">
    <source>
        <dbReference type="PIRSR" id="PIRSR000350-3"/>
    </source>
</evidence>
<dbReference type="PANTHER" id="PTHR43014">
    <property type="entry name" value="MERCURIC REDUCTASE"/>
    <property type="match status" value="1"/>
</dbReference>
<dbReference type="InterPro" id="IPR004099">
    <property type="entry name" value="Pyr_nucl-diS_OxRdtase_dimer"/>
</dbReference>
<dbReference type="GO" id="GO:0016668">
    <property type="term" value="F:oxidoreductase activity, acting on a sulfur group of donors, NAD(P) as acceptor"/>
    <property type="evidence" value="ECO:0007669"/>
    <property type="project" value="InterPro"/>
</dbReference>
<feature type="binding site" evidence="8">
    <location>
        <position position="263"/>
    </location>
    <ligand>
        <name>NAD(+)</name>
        <dbReference type="ChEBI" id="CHEBI:57540"/>
    </ligand>
</feature>
<dbReference type="Gene3D" id="3.50.50.60">
    <property type="entry name" value="FAD/NAD(P)-binding domain"/>
    <property type="match status" value="2"/>
</dbReference>
<dbReference type="PROSITE" id="PS00076">
    <property type="entry name" value="PYRIDINE_REDOX_1"/>
    <property type="match status" value="1"/>
</dbReference>
<evidence type="ECO:0000256" key="5">
    <source>
        <dbReference type="ARBA" id="ARBA00023002"/>
    </source>
</evidence>
<dbReference type="GO" id="GO:0003955">
    <property type="term" value="F:NAD(P)H dehydrogenase (quinone) activity"/>
    <property type="evidence" value="ECO:0007669"/>
    <property type="project" value="TreeGrafter"/>
</dbReference>
<evidence type="ECO:0000256" key="2">
    <source>
        <dbReference type="ARBA" id="ARBA00022630"/>
    </source>
</evidence>
<evidence type="ECO:0000256" key="9">
    <source>
        <dbReference type="PIRSR" id="PIRSR000350-4"/>
    </source>
</evidence>
<accession>A0A6L8VEN6</accession>
<dbReference type="Gene3D" id="3.30.390.30">
    <property type="match status" value="1"/>
</dbReference>
<keyword evidence="4" id="KW-0521">NADP</keyword>
<gene>
    <name evidence="13" type="ORF">GS660_06610</name>
</gene>
<keyword evidence="3 8" id="KW-0274">FAD</keyword>
<feature type="binding site" evidence="8">
    <location>
        <position position="303"/>
    </location>
    <ligand>
        <name>FAD</name>
        <dbReference type="ChEBI" id="CHEBI:57692"/>
    </ligand>
</feature>
<dbReference type="PRINTS" id="PR00368">
    <property type="entry name" value="FADPNR"/>
</dbReference>
<keyword evidence="2 10" id="KW-0285">Flavoprotein</keyword>
<feature type="binding site" evidence="8">
    <location>
        <begin position="177"/>
        <end position="184"/>
    </location>
    <ligand>
        <name>NAD(+)</name>
        <dbReference type="ChEBI" id="CHEBI:57540"/>
    </ligand>
</feature>
<keyword evidence="8" id="KW-0520">NAD</keyword>
<dbReference type="InterPro" id="IPR016156">
    <property type="entry name" value="FAD/NAD-linked_Rdtase_dimer_sf"/>
</dbReference>
<dbReference type="FunFam" id="3.30.390.30:FF:000001">
    <property type="entry name" value="Dihydrolipoyl dehydrogenase"/>
    <property type="match status" value="1"/>
</dbReference>
<organism evidence="13 14">
    <name type="scientific">Frigidibacter albus</name>
    <dbReference type="NCBI Taxonomy" id="1465486"/>
    <lineage>
        <taxon>Bacteria</taxon>
        <taxon>Pseudomonadati</taxon>
        <taxon>Pseudomonadota</taxon>
        <taxon>Alphaproteobacteria</taxon>
        <taxon>Rhodobacterales</taxon>
        <taxon>Paracoccaceae</taxon>
        <taxon>Frigidibacter</taxon>
    </lineage>
</organism>
<dbReference type="SUPFAM" id="SSF51905">
    <property type="entry name" value="FAD/NAD(P)-binding domain"/>
    <property type="match status" value="1"/>
</dbReference>
<dbReference type="SUPFAM" id="SSF55424">
    <property type="entry name" value="FAD/NAD-linked reductases, dimerisation (C-terminal) domain"/>
    <property type="match status" value="1"/>
</dbReference>
<dbReference type="RefSeq" id="WP_161344672.1">
    <property type="nucleotide sequence ID" value="NZ_BMGW01000003.1"/>
</dbReference>
<feature type="binding site" evidence="8">
    <location>
        <position position="53"/>
    </location>
    <ligand>
        <name>FAD</name>
        <dbReference type="ChEBI" id="CHEBI:57692"/>
    </ligand>
</feature>
<dbReference type="InterPro" id="IPR036188">
    <property type="entry name" value="FAD/NAD-bd_sf"/>
</dbReference>
<dbReference type="PANTHER" id="PTHR43014:SF2">
    <property type="entry name" value="MERCURIC REDUCTASE"/>
    <property type="match status" value="1"/>
</dbReference>
<feature type="domain" description="Pyridine nucleotide-disulphide oxidoreductase dimerisation" evidence="11">
    <location>
        <begin position="338"/>
        <end position="445"/>
    </location>
</feature>
<dbReference type="PIRSF" id="PIRSF000350">
    <property type="entry name" value="Mercury_reductase_MerA"/>
    <property type="match status" value="1"/>
</dbReference>
<dbReference type="AlphaFoldDB" id="A0A6L8VEN6"/>
<evidence type="ECO:0000259" key="12">
    <source>
        <dbReference type="Pfam" id="PF07992"/>
    </source>
</evidence>
<evidence type="ECO:0000259" key="11">
    <source>
        <dbReference type="Pfam" id="PF02852"/>
    </source>
</evidence>
<dbReference type="Pfam" id="PF02852">
    <property type="entry name" value="Pyr_redox_dim"/>
    <property type="match status" value="1"/>
</dbReference>
<evidence type="ECO:0000256" key="6">
    <source>
        <dbReference type="ARBA" id="ARBA00023157"/>
    </source>
</evidence>
<keyword evidence="7 10" id="KW-0676">Redox-active center</keyword>
<comment type="similarity">
    <text evidence="1 10">Belongs to the class-I pyridine nucleotide-disulfide oxidoreductase family.</text>
</comment>
<feature type="binding site" evidence="8">
    <location>
        <begin position="140"/>
        <end position="142"/>
    </location>
    <ligand>
        <name>FAD</name>
        <dbReference type="ChEBI" id="CHEBI:57692"/>
    </ligand>
</feature>
<feature type="binding site" evidence="8">
    <location>
        <position position="116"/>
    </location>
    <ligand>
        <name>FAD</name>
        <dbReference type="ChEBI" id="CHEBI:57692"/>
    </ligand>
</feature>
<feature type="domain" description="FAD/NAD(P)-binding" evidence="12">
    <location>
        <begin position="8"/>
        <end position="317"/>
    </location>
</feature>
<dbReference type="InterPro" id="IPR001100">
    <property type="entry name" value="Pyr_nuc-diS_OxRdtase"/>
</dbReference>
<sequence>MTGQIKADICIIGAGSGGLSVAAGAAQMGARVVLVEGAAMGGDCLNVGCVPSKALLAAAARAQTVRAGGMGVAPMEPQVDYAAAMAHVTATIAAIAPHDSQARFEGLGVHVIRAWGRFVGPDALEAGDTLIAARRFVIATGSRPAVPGIPGLKGVPFLTNETLWALRELPEHLLVLGGGPLGMEMAQAHRRLGSRVTVLDGGHALGRDDPEAAAVVLAALRAEGVEIVEGAEVTRASGRAGAITLQTGDGRSFEGSHLLVAAGRAPNVERLNLPAAGVKTDARGIVTDARLRSSNRRIFAIGDIAGRGQFTHLAGYHAGLVVRQALFALPSRLRDDHIPRATYTDPGLAQIGLTEVEAREKHGGKITVVKVPVAGNDRALAQGHRDGFLKLIVHRGRAVGVTIAAPDAGEIIAPFALGLAAKLKLSAYTSAVYPYPTLSELSKRAASAYFSPKLFENPWVKRGVRLIQRLLP</sequence>
<keyword evidence="14" id="KW-1185">Reference proteome</keyword>
<reference evidence="13 14" key="1">
    <citation type="submission" date="2020-01" db="EMBL/GenBank/DDBJ databases">
        <title>Frigidibacter albus SP32T (=CGMCC 1.13995T).</title>
        <authorList>
            <person name="Liao X."/>
        </authorList>
    </citation>
    <scope>NUCLEOTIDE SEQUENCE [LARGE SCALE GENOMIC DNA]</scope>
    <source>
        <strain evidence="13 14">SP32</strain>
    </source>
</reference>
<dbReference type="OrthoDB" id="9776382at2"/>
<evidence type="ECO:0000313" key="13">
    <source>
        <dbReference type="EMBL" id="MZQ88765.1"/>
    </source>
</evidence>
<comment type="caution">
    <text evidence="13">The sequence shown here is derived from an EMBL/GenBank/DDBJ whole genome shotgun (WGS) entry which is preliminary data.</text>
</comment>
<evidence type="ECO:0000256" key="3">
    <source>
        <dbReference type="ARBA" id="ARBA00022827"/>
    </source>
</evidence>
<dbReference type="Pfam" id="PF07992">
    <property type="entry name" value="Pyr_redox_2"/>
    <property type="match status" value="1"/>
</dbReference>
<dbReference type="PRINTS" id="PR00411">
    <property type="entry name" value="PNDRDTASEI"/>
</dbReference>
<keyword evidence="6" id="KW-1015">Disulfide bond</keyword>
<evidence type="ECO:0000256" key="4">
    <source>
        <dbReference type="ARBA" id="ARBA00022857"/>
    </source>
</evidence>
<comment type="cofactor">
    <cofactor evidence="8">
        <name>FAD</name>
        <dbReference type="ChEBI" id="CHEBI:57692"/>
    </cofactor>
    <text evidence="8">Binds 1 FAD per subunit.</text>
</comment>
<feature type="disulfide bond" description="Redox-active" evidence="9">
    <location>
        <begin position="44"/>
        <end position="49"/>
    </location>
</feature>
<evidence type="ECO:0000256" key="1">
    <source>
        <dbReference type="ARBA" id="ARBA00007532"/>
    </source>
</evidence>
<evidence type="ECO:0000256" key="7">
    <source>
        <dbReference type="ARBA" id="ARBA00023284"/>
    </source>
</evidence>
<dbReference type="InterPro" id="IPR012999">
    <property type="entry name" value="Pyr_OxRdtase_I_AS"/>
</dbReference>
<evidence type="ECO:0000313" key="14">
    <source>
        <dbReference type="Proteomes" id="UP000477083"/>
    </source>
</evidence>
<proteinExistence type="inferred from homology"/>
<dbReference type="InterPro" id="IPR023753">
    <property type="entry name" value="FAD/NAD-binding_dom"/>
</dbReference>